<dbReference type="Pfam" id="PF13579">
    <property type="entry name" value="Glyco_trans_4_4"/>
    <property type="match status" value="1"/>
</dbReference>
<dbReference type="CDD" id="cd03794">
    <property type="entry name" value="GT4_WbuB-like"/>
    <property type="match status" value="1"/>
</dbReference>
<dbReference type="Pfam" id="PF13692">
    <property type="entry name" value="Glyco_trans_1_4"/>
    <property type="match status" value="1"/>
</dbReference>
<sequence>MKILIVTQYFFPENFKSNDLAFELQKRGHEVTVLTGIPNYPEGKIFEGYGIFKSRSQVMKGVKVKRAFLIPRGNGGGVRLLINYYSFALFASIKAFFMGLNKKYDAIIVHEPSPIMQYYPAYLLNKIWKTPVYFWVMDLWPESLAVAGGISNKFVLSYFTRVVVKFYTNAEKILITSKGFRESINNKGNFNEKIVYFPNWAEDSISEGNKDFPLPELPIGFKVMFAGNIGEAQDLDSIMQAALQLRSDKNIKFVIVGDGRKMSFVKSFIAENDLSETVFLLGRYPVEAMSSFFEKADVMLVTLKNDPIFNLTVPAKLQAYMSASKPIIGMLNGEGAANILEANCGFTVSAGDYDSLAKTIIKISKLSEDVLEELGNSSRLYYERNFRLSNCISNLELILQQNQQNL</sequence>
<dbReference type="EMBL" id="JBHUOL010000003">
    <property type="protein sequence ID" value="MFD2907240.1"/>
    <property type="molecule type" value="Genomic_DNA"/>
</dbReference>
<dbReference type="PANTHER" id="PTHR12526">
    <property type="entry name" value="GLYCOSYLTRANSFERASE"/>
    <property type="match status" value="1"/>
</dbReference>
<gene>
    <name evidence="2" type="ORF">ACFSX9_00685</name>
</gene>
<name>A0ABW5Z3U0_9FLAO</name>
<dbReference type="Proteomes" id="UP001597549">
    <property type="component" value="Unassembled WGS sequence"/>
</dbReference>
<evidence type="ECO:0000313" key="2">
    <source>
        <dbReference type="EMBL" id="MFD2907240.1"/>
    </source>
</evidence>
<evidence type="ECO:0000259" key="1">
    <source>
        <dbReference type="Pfam" id="PF13579"/>
    </source>
</evidence>
<protein>
    <submittedName>
        <fullName evidence="2">Glycosyltransferase family 4 protein</fullName>
    </submittedName>
</protein>
<keyword evidence="3" id="KW-1185">Reference proteome</keyword>
<dbReference type="InterPro" id="IPR028098">
    <property type="entry name" value="Glyco_trans_4-like_N"/>
</dbReference>
<comment type="caution">
    <text evidence="2">The sequence shown here is derived from an EMBL/GenBank/DDBJ whole genome shotgun (WGS) entry which is preliminary data.</text>
</comment>
<dbReference type="RefSeq" id="WP_379803134.1">
    <property type="nucleotide sequence ID" value="NZ_JBHUOL010000003.1"/>
</dbReference>
<evidence type="ECO:0000313" key="3">
    <source>
        <dbReference type="Proteomes" id="UP001597549"/>
    </source>
</evidence>
<organism evidence="2 3">
    <name type="scientific">Flavobacterium ardleyense</name>
    <dbReference type="NCBI Taxonomy" id="2038737"/>
    <lineage>
        <taxon>Bacteria</taxon>
        <taxon>Pseudomonadati</taxon>
        <taxon>Bacteroidota</taxon>
        <taxon>Flavobacteriia</taxon>
        <taxon>Flavobacteriales</taxon>
        <taxon>Flavobacteriaceae</taxon>
        <taxon>Flavobacterium</taxon>
    </lineage>
</organism>
<proteinExistence type="predicted"/>
<dbReference type="SUPFAM" id="SSF53756">
    <property type="entry name" value="UDP-Glycosyltransferase/glycogen phosphorylase"/>
    <property type="match status" value="1"/>
</dbReference>
<reference evidence="3" key="1">
    <citation type="journal article" date="2019" name="Int. J. Syst. Evol. Microbiol.">
        <title>The Global Catalogue of Microorganisms (GCM) 10K type strain sequencing project: providing services to taxonomists for standard genome sequencing and annotation.</title>
        <authorList>
            <consortium name="The Broad Institute Genomics Platform"/>
            <consortium name="The Broad Institute Genome Sequencing Center for Infectious Disease"/>
            <person name="Wu L."/>
            <person name="Ma J."/>
        </authorList>
    </citation>
    <scope>NUCLEOTIDE SEQUENCE [LARGE SCALE GENOMIC DNA]</scope>
    <source>
        <strain evidence="3">KCTC 52644</strain>
    </source>
</reference>
<accession>A0ABW5Z3U0</accession>
<feature type="domain" description="Glycosyltransferase subfamily 4-like N-terminal" evidence="1">
    <location>
        <begin position="19"/>
        <end position="200"/>
    </location>
</feature>
<dbReference type="Gene3D" id="3.40.50.2000">
    <property type="entry name" value="Glycogen Phosphorylase B"/>
    <property type="match status" value="2"/>
</dbReference>
<dbReference type="PANTHER" id="PTHR12526:SF609">
    <property type="entry name" value="LIPOPOLYSACCHARIDE BIOSYNTHESIS PROTEIN"/>
    <property type="match status" value="1"/>
</dbReference>